<evidence type="ECO:0000259" key="16">
    <source>
        <dbReference type="SMART" id="SM00904"/>
    </source>
</evidence>
<dbReference type="InterPro" id="IPR023465">
    <property type="entry name" value="Riboflavin_kinase_dom_sf"/>
</dbReference>
<comment type="similarity">
    <text evidence="15">Belongs to the ribF family.</text>
</comment>
<dbReference type="Gene3D" id="3.40.50.620">
    <property type="entry name" value="HUPs"/>
    <property type="match status" value="1"/>
</dbReference>
<keyword evidence="5 15" id="KW-0288">FMN</keyword>
<dbReference type="AlphaFoldDB" id="A7HQT1"/>
<feature type="domain" description="Riboflavin kinase" evidence="16">
    <location>
        <begin position="183"/>
        <end position="310"/>
    </location>
</feature>
<dbReference type="eggNOG" id="COG0196">
    <property type="taxonomic scope" value="Bacteria"/>
</dbReference>
<dbReference type="InterPro" id="IPR002606">
    <property type="entry name" value="Riboflavin_kinase_bac"/>
</dbReference>
<dbReference type="InterPro" id="IPR015865">
    <property type="entry name" value="Riboflavin_kinase_bac/euk"/>
</dbReference>
<reference evidence="17 18" key="1">
    <citation type="journal article" date="2011" name="Stand. Genomic Sci.">
        <title>Complete genome sequence of Parvibaculum lavamentivorans type strain (DS-1(T)).</title>
        <authorList>
            <person name="Schleheck D."/>
            <person name="Weiss M."/>
            <person name="Pitluck S."/>
            <person name="Bruce D."/>
            <person name="Land M.L."/>
            <person name="Han S."/>
            <person name="Saunders E."/>
            <person name="Tapia R."/>
            <person name="Detter C."/>
            <person name="Brettin T."/>
            <person name="Han J."/>
            <person name="Woyke T."/>
            <person name="Goodwin L."/>
            <person name="Pennacchio L."/>
            <person name="Nolan M."/>
            <person name="Cook A.M."/>
            <person name="Kjelleberg S."/>
            <person name="Thomas T."/>
        </authorList>
    </citation>
    <scope>NUCLEOTIDE SEQUENCE [LARGE SCALE GENOMIC DNA]</scope>
    <source>
        <strain evidence="18">DS-1 / DSM 13023 / NCIMB 13966</strain>
    </source>
</reference>
<evidence type="ECO:0000256" key="11">
    <source>
        <dbReference type="ARBA" id="ARBA00022840"/>
    </source>
</evidence>
<dbReference type="NCBIfam" id="NF004160">
    <property type="entry name" value="PRK05627.1-3"/>
    <property type="match status" value="1"/>
</dbReference>
<evidence type="ECO:0000313" key="17">
    <source>
        <dbReference type="EMBL" id="ABS62264.1"/>
    </source>
</evidence>
<keyword evidence="6 15" id="KW-0808">Transferase</keyword>
<evidence type="ECO:0000256" key="7">
    <source>
        <dbReference type="ARBA" id="ARBA00022695"/>
    </source>
</evidence>
<dbReference type="PANTHER" id="PTHR22749:SF6">
    <property type="entry name" value="RIBOFLAVIN KINASE"/>
    <property type="match status" value="1"/>
</dbReference>
<dbReference type="SUPFAM" id="SSF52374">
    <property type="entry name" value="Nucleotidylyl transferase"/>
    <property type="match status" value="1"/>
</dbReference>
<evidence type="ECO:0000256" key="9">
    <source>
        <dbReference type="ARBA" id="ARBA00022777"/>
    </source>
</evidence>
<keyword evidence="8 15" id="KW-0547">Nucleotide-binding</keyword>
<keyword evidence="10 15" id="KW-0274">FAD</keyword>
<accession>A7HQT1</accession>
<dbReference type="InterPro" id="IPR023468">
    <property type="entry name" value="Riboflavin_kinase"/>
</dbReference>
<dbReference type="InterPro" id="IPR015864">
    <property type="entry name" value="FAD_synthase"/>
</dbReference>
<dbReference type="Gene3D" id="2.40.30.30">
    <property type="entry name" value="Riboflavin kinase-like"/>
    <property type="match status" value="1"/>
</dbReference>
<gene>
    <name evidence="17" type="ordered locus">Plav_0641</name>
</gene>
<evidence type="ECO:0000256" key="4">
    <source>
        <dbReference type="ARBA" id="ARBA00022630"/>
    </source>
</evidence>
<dbReference type="GO" id="GO:0003919">
    <property type="term" value="F:FMN adenylyltransferase activity"/>
    <property type="evidence" value="ECO:0007669"/>
    <property type="project" value="UniProtKB-UniRule"/>
</dbReference>
<dbReference type="EC" id="2.7.7.2" evidence="15"/>
<protein>
    <recommendedName>
        <fullName evidence="15">Riboflavin biosynthesis protein</fullName>
    </recommendedName>
    <domain>
        <recommendedName>
            <fullName evidence="15">Riboflavin kinase</fullName>
            <ecNumber evidence="15">2.7.1.26</ecNumber>
        </recommendedName>
        <alternativeName>
            <fullName evidence="15">Flavokinase</fullName>
        </alternativeName>
    </domain>
    <domain>
        <recommendedName>
            <fullName evidence="15">FMN adenylyltransferase</fullName>
            <ecNumber evidence="15">2.7.7.2</ecNumber>
        </recommendedName>
        <alternativeName>
            <fullName evidence="15">FAD pyrophosphorylase</fullName>
        </alternativeName>
        <alternativeName>
            <fullName evidence="15">FAD synthase</fullName>
        </alternativeName>
    </domain>
</protein>
<dbReference type="InterPro" id="IPR004821">
    <property type="entry name" value="Cyt_trans-like"/>
</dbReference>
<dbReference type="NCBIfam" id="TIGR00083">
    <property type="entry name" value="ribF"/>
    <property type="match status" value="1"/>
</dbReference>
<keyword evidence="11 15" id="KW-0067">ATP-binding</keyword>
<dbReference type="OrthoDB" id="9803667at2"/>
<evidence type="ECO:0000256" key="14">
    <source>
        <dbReference type="ARBA" id="ARBA00049494"/>
    </source>
</evidence>
<dbReference type="NCBIfam" id="TIGR00125">
    <property type="entry name" value="cyt_tran_rel"/>
    <property type="match status" value="1"/>
</dbReference>
<evidence type="ECO:0000256" key="12">
    <source>
        <dbReference type="ARBA" id="ARBA00023268"/>
    </source>
</evidence>
<dbReference type="FunFam" id="3.40.50.620:FF:000021">
    <property type="entry name" value="Riboflavin biosynthesis protein"/>
    <property type="match status" value="1"/>
</dbReference>
<comment type="function">
    <text evidence="1">Catalyzes the phosphorylation of riboflavin to FMN followed by the adenylation of FMN to FAD.</text>
</comment>
<dbReference type="PIRSF" id="PIRSF004491">
    <property type="entry name" value="FAD_Synth"/>
    <property type="match status" value="1"/>
</dbReference>
<dbReference type="SMART" id="SM00904">
    <property type="entry name" value="Flavokinase"/>
    <property type="match status" value="1"/>
</dbReference>
<organism evidence="17 18">
    <name type="scientific">Parvibaculum lavamentivorans (strain DS-1 / DSM 13023 / NCIMB 13966)</name>
    <dbReference type="NCBI Taxonomy" id="402881"/>
    <lineage>
        <taxon>Bacteria</taxon>
        <taxon>Pseudomonadati</taxon>
        <taxon>Pseudomonadota</taxon>
        <taxon>Alphaproteobacteria</taxon>
        <taxon>Hyphomicrobiales</taxon>
        <taxon>Parvibaculaceae</taxon>
        <taxon>Parvibaculum</taxon>
    </lineage>
</organism>
<dbReference type="STRING" id="402881.Plav_0641"/>
<dbReference type="UniPathway" id="UPA00277">
    <property type="reaction ID" value="UER00407"/>
</dbReference>
<keyword evidence="18" id="KW-1185">Reference proteome</keyword>
<dbReference type="GO" id="GO:0009231">
    <property type="term" value="P:riboflavin biosynthetic process"/>
    <property type="evidence" value="ECO:0007669"/>
    <property type="project" value="InterPro"/>
</dbReference>
<proteinExistence type="inferred from homology"/>
<evidence type="ECO:0000256" key="1">
    <source>
        <dbReference type="ARBA" id="ARBA00002121"/>
    </source>
</evidence>
<dbReference type="CDD" id="cd02064">
    <property type="entry name" value="FAD_synthetase_N"/>
    <property type="match status" value="1"/>
</dbReference>
<evidence type="ECO:0000256" key="10">
    <source>
        <dbReference type="ARBA" id="ARBA00022827"/>
    </source>
</evidence>
<dbReference type="HOGENOM" id="CLU_048437_0_1_5"/>
<evidence type="ECO:0000256" key="15">
    <source>
        <dbReference type="PIRNR" id="PIRNR004491"/>
    </source>
</evidence>
<dbReference type="SUPFAM" id="SSF82114">
    <property type="entry name" value="Riboflavin kinase-like"/>
    <property type="match status" value="1"/>
</dbReference>
<evidence type="ECO:0000256" key="3">
    <source>
        <dbReference type="ARBA" id="ARBA00005201"/>
    </source>
</evidence>
<dbReference type="Proteomes" id="UP000006377">
    <property type="component" value="Chromosome"/>
</dbReference>
<evidence type="ECO:0000256" key="2">
    <source>
        <dbReference type="ARBA" id="ARBA00004726"/>
    </source>
</evidence>
<evidence type="ECO:0000256" key="5">
    <source>
        <dbReference type="ARBA" id="ARBA00022643"/>
    </source>
</evidence>
<comment type="pathway">
    <text evidence="2 15">Cofactor biosynthesis; FAD biosynthesis; FAD from FMN: step 1/1.</text>
</comment>
<dbReference type="PANTHER" id="PTHR22749">
    <property type="entry name" value="RIBOFLAVIN KINASE/FMN ADENYLYLTRANSFERASE"/>
    <property type="match status" value="1"/>
</dbReference>
<evidence type="ECO:0000256" key="8">
    <source>
        <dbReference type="ARBA" id="ARBA00022741"/>
    </source>
</evidence>
<name>A7HQT1_PARL1</name>
<dbReference type="InterPro" id="IPR014729">
    <property type="entry name" value="Rossmann-like_a/b/a_fold"/>
</dbReference>
<dbReference type="GO" id="GO:0005524">
    <property type="term" value="F:ATP binding"/>
    <property type="evidence" value="ECO:0007669"/>
    <property type="project" value="UniProtKB-UniRule"/>
</dbReference>
<dbReference type="EMBL" id="CP000774">
    <property type="protein sequence ID" value="ABS62264.1"/>
    <property type="molecule type" value="Genomic_DNA"/>
</dbReference>
<sequence length="312" mass="34170">MQIIRHYEHVPPGLRGAVYALGNFDGVHLGHQQVIGKAAEVARELGAPLGVLVFEPHPQQFFFPERPFFRLTPFRAKARLLEGLGVDILAALPFDAHMAQKLAPEFVLDVLVNGLHAVHIVAGYDFRFGKGRGGDVAALSYMGEMEGFGVSIVEEVQAGGVTYSSTRIRELLAKGDPRGAADLLGHWWTVETHIQQGDQRGRTIGFPTANLPLGDHVQPALGVYAVKVEIEDGPHKGTYNGVANFGRRPTFDKQDVLLEVHIFDFDGDLYGVHAAISFIEYLRPEQKFDGLESLKAQIAKDSEKARTLLAGS</sequence>
<evidence type="ECO:0000256" key="6">
    <source>
        <dbReference type="ARBA" id="ARBA00022679"/>
    </source>
</evidence>
<dbReference type="GO" id="GO:0009398">
    <property type="term" value="P:FMN biosynthetic process"/>
    <property type="evidence" value="ECO:0007669"/>
    <property type="project" value="UniProtKB-UniRule"/>
</dbReference>
<evidence type="ECO:0000256" key="13">
    <source>
        <dbReference type="ARBA" id="ARBA00047880"/>
    </source>
</evidence>
<evidence type="ECO:0000313" key="18">
    <source>
        <dbReference type="Proteomes" id="UP000006377"/>
    </source>
</evidence>
<keyword evidence="9 15" id="KW-0418">Kinase</keyword>
<dbReference type="Pfam" id="PF06574">
    <property type="entry name" value="FAD_syn"/>
    <property type="match status" value="1"/>
</dbReference>
<dbReference type="GO" id="GO:0008531">
    <property type="term" value="F:riboflavin kinase activity"/>
    <property type="evidence" value="ECO:0007669"/>
    <property type="project" value="UniProtKB-UniRule"/>
</dbReference>
<dbReference type="RefSeq" id="WP_011995555.1">
    <property type="nucleotide sequence ID" value="NC_009719.1"/>
</dbReference>
<dbReference type="EC" id="2.7.1.26" evidence="15"/>
<keyword evidence="12" id="KW-0511">Multifunctional enzyme</keyword>
<keyword evidence="7 15" id="KW-0548">Nucleotidyltransferase</keyword>
<comment type="catalytic activity">
    <reaction evidence="13 15">
        <text>riboflavin + ATP = FMN + ADP + H(+)</text>
        <dbReference type="Rhea" id="RHEA:14357"/>
        <dbReference type="ChEBI" id="CHEBI:15378"/>
        <dbReference type="ChEBI" id="CHEBI:30616"/>
        <dbReference type="ChEBI" id="CHEBI:57986"/>
        <dbReference type="ChEBI" id="CHEBI:58210"/>
        <dbReference type="ChEBI" id="CHEBI:456216"/>
        <dbReference type="EC" id="2.7.1.26"/>
    </reaction>
</comment>
<dbReference type="KEGG" id="pla:Plav_0641"/>
<comment type="pathway">
    <text evidence="3 15">Cofactor biosynthesis; FMN biosynthesis; FMN from riboflavin (ATP route): step 1/1.</text>
</comment>
<keyword evidence="4 15" id="KW-0285">Flavoprotein</keyword>
<comment type="catalytic activity">
    <reaction evidence="14 15">
        <text>FMN + ATP + H(+) = FAD + diphosphate</text>
        <dbReference type="Rhea" id="RHEA:17237"/>
        <dbReference type="ChEBI" id="CHEBI:15378"/>
        <dbReference type="ChEBI" id="CHEBI:30616"/>
        <dbReference type="ChEBI" id="CHEBI:33019"/>
        <dbReference type="ChEBI" id="CHEBI:57692"/>
        <dbReference type="ChEBI" id="CHEBI:58210"/>
        <dbReference type="EC" id="2.7.7.2"/>
    </reaction>
</comment>
<dbReference type="Pfam" id="PF01687">
    <property type="entry name" value="Flavokinase"/>
    <property type="match status" value="1"/>
</dbReference>
<dbReference type="UniPathway" id="UPA00276">
    <property type="reaction ID" value="UER00406"/>
</dbReference>
<dbReference type="GO" id="GO:0006747">
    <property type="term" value="P:FAD biosynthetic process"/>
    <property type="evidence" value="ECO:0007669"/>
    <property type="project" value="UniProtKB-UniRule"/>
</dbReference>